<keyword evidence="4" id="KW-1185">Reference proteome</keyword>
<feature type="signal peptide" evidence="1">
    <location>
        <begin position="1"/>
        <end position="23"/>
    </location>
</feature>
<dbReference type="PROSITE" id="PS50022">
    <property type="entry name" value="FA58C_3"/>
    <property type="match status" value="1"/>
</dbReference>
<evidence type="ECO:0000313" key="4">
    <source>
        <dbReference type="Proteomes" id="UP001249020"/>
    </source>
</evidence>
<dbReference type="RefSeq" id="WP_311361235.1">
    <property type="nucleotide sequence ID" value="NZ_JAVRIE010000002.1"/>
</dbReference>
<organism evidence="3 4">
    <name type="scientific">Brumicola blandensis</name>
    <dbReference type="NCBI Taxonomy" id="3075611"/>
    <lineage>
        <taxon>Bacteria</taxon>
        <taxon>Pseudomonadati</taxon>
        <taxon>Pseudomonadota</taxon>
        <taxon>Gammaproteobacteria</taxon>
        <taxon>Alteromonadales</taxon>
        <taxon>Alteromonadaceae</taxon>
        <taxon>Brumicola</taxon>
    </lineage>
</organism>
<keyword evidence="1" id="KW-0732">Signal</keyword>
<dbReference type="AlphaFoldDB" id="A0AAW8QZH9"/>
<dbReference type="InterPro" id="IPR013320">
    <property type="entry name" value="ConA-like_dom_sf"/>
</dbReference>
<accession>A0AAW8QZH9</accession>
<dbReference type="Gene3D" id="2.60.120.200">
    <property type="match status" value="1"/>
</dbReference>
<dbReference type="GO" id="GO:0016829">
    <property type="term" value="F:lyase activity"/>
    <property type="evidence" value="ECO:0007669"/>
    <property type="project" value="UniProtKB-KW"/>
</dbReference>
<feature type="domain" description="F5/8 type C" evidence="2">
    <location>
        <begin position="50"/>
        <end position="169"/>
    </location>
</feature>
<protein>
    <submittedName>
        <fullName evidence="3">Polysaccharide lyase family 7 protein</fullName>
    </submittedName>
</protein>
<evidence type="ECO:0000256" key="1">
    <source>
        <dbReference type="SAM" id="SignalP"/>
    </source>
</evidence>
<dbReference type="Pfam" id="PF00754">
    <property type="entry name" value="F5_F8_type_C"/>
    <property type="match status" value="1"/>
</dbReference>
<evidence type="ECO:0000313" key="3">
    <source>
        <dbReference type="EMBL" id="MDT0582476.1"/>
    </source>
</evidence>
<sequence length="503" mass="55381">MKRLLFPLACLAILNGCGGGSEADNAVLPTPVVPPPVDGVADPIYPPDLSKTSCSGLDFLQLISVDSDASSSSEFAASKAIDGDLADESRWETTTDAASITIELGYRHLVKEIGTAWLNGDQTTYSFDVSVSEDGETYTSILSNETTSQVTDSFERFDITDTVARFVRITSNNTTTSLLEAAVFGCPLDVDVAPLQEQTVDISQYNLDPNAPPGENFDLLTWALDTPRTDPDDGFSQRASERELDNGFEDDDHFYTGEDGGMVFRSTIFGAKTSANTSFTRSELREMLRRGNTGISTQGVNQNNWILGYQPDPQRNIGGRVGVLKGTLKIDHVTTDGSTSHTGRVIFGQIHADDDEPIRLYYKKFPNNDRGYIYFAHEYRGGDDIWLMVLGPRYTNNSNQPIFLNNPEQGIALGEIFSYEIKQEGPRIDVLIRRGDLNGPIIAHQFVDMQQENSGYDVIEEWNYFKAGAYSQNNTGDSGDANGVGSDFDLITYYFLSNEHGPQ</sequence>
<dbReference type="SUPFAM" id="SSF49785">
    <property type="entry name" value="Galactose-binding domain-like"/>
    <property type="match status" value="1"/>
</dbReference>
<reference evidence="3 4" key="1">
    <citation type="submission" date="2023-09" db="EMBL/GenBank/DDBJ databases">
        <authorList>
            <person name="Rey-Velasco X."/>
        </authorList>
    </citation>
    <scope>NUCLEOTIDE SEQUENCE [LARGE SCALE GENOMIC DNA]</scope>
    <source>
        <strain evidence="3 4">W409</strain>
    </source>
</reference>
<dbReference type="InterPro" id="IPR000421">
    <property type="entry name" value="FA58C"/>
</dbReference>
<evidence type="ECO:0000259" key="2">
    <source>
        <dbReference type="PROSITE" id="PS50022"/>
    </source>
</evidence>
<comment type="caution">
    <text evidence="3">The sequence shown here is derived from an EMBL/GenBank/DDBJ whole genome shotgun (WGS) entry which is preliminary data.</text>
</comment>
<dbReference type="EMBL" id="JAVRIE010000002">
    <property type="protein sequence ID" value="MDT0582476.1"/>
    <property type="molecule type" value="Genomic_DNA"/>
</dbReference>
<dbReference type="SUPFAM" id="SSF49899">
    <property type="entry name" value="Concanavalin A-like lectins/glucanases"/>
    <property type="match status" value="1"/>
</dbReference>
<proteinExistence type="predicted"/>
<feature type="chain" id="PRO_5043936728" evidence="1">
    <location>
        <begin position="24"/>
        <end position="503"/>
    </location>
</feature>
<keyword evidence="3" id="KW-0456">Lyase</keyword>
<dbReference type="Proteomes" id="UP001249020">
    <property type="component" value="Unassembled WGS sequence"/>
</dbReference>
<dbReference type="Pfam" id="PF08787">
    <property type="entry name" value="Alginate_lyase2"/>
    <property type="match status" value="1"/>
</dbReference>
<dbReference type="InterPro" id="IPR014895">
    <property type="entry name" value="Alginate_lyase_2"/>
</dbReference>
<gene>
    <name evidence="3" type="ORF">RM544_07985</name>
</gene>
<name>A0AAW8QZH9_9ALTE</name>
<dbReference type="InterPro" id="IPR008979">
    <property type="entry name" value="Galactose-bd-like_sf"/>
</dbReference>
<dbReference type="Gene3D" id="2.60.120.260">
    <property type="entry name" value="Galactose-binding domain-like"/>
    <property type="match status" value="1"/>
</dbReference>